<reference evidence="1 2" key="1">
    <citation type="journal article" date="2020" name="ISME J.">
        <title>Uncovering the hidden diversity of litter-decomposition mechanisms in mushroom-forming fungi.</title>
        <authorList>
            <person name="Floudas D."/>
            <person name="Bentzer J."/>
            <person name="Ahren D."/>
            <person name="Johansson T."/>
            <person name="Persson P."/>
            <person name="Tunlid A."/>
        </authorList>
    </citation>
    <scope>NUCLEOTIDE SEQUENCE [LARGE SCALE GENOMIC DNA]</scope>
    <source>
        <strain evidence="1 2">CBS 175.51</strain>
    </source>
</reference>
<dbReference type="EMBL" id="JAACJK010000067">
    <property type="protein sequence ID" value="KAF5334691.1"/>
    <property type="molecule type" value="Genomic_DNA"/>
</dbReference>
<evidence type="ECO:0000313" key="2">
    <source>
        <dbReference type="Proteomes" id="UP000541558"/>
    </source>
</evidence>
<comment type="caution">
    <text evidence="1">The sequence shown here is derived from an EMBL/GenBank/DDBJ whole genome shotgun (WGS) entry which is preliminary data.</text>
</comment>
<dbReference type="SUPFAM" id="SSF52047">
    <property type="entry name" value="RNI-like"/>
    <property type="match status" value="1"/>
</dbReference>
<sequence length="394" mass="43988">MLSLLFRSRPAAPMHSTTAIEPHHTASPVPRLFQCNDVPTEEERLAILGCIEIVQAKLDNLKLLAVGGDITSTHDGSGVLLEALTEHHIKLLNAHRALLHGFRNLPSEVVEVIFDDTLEIASSNKRHLQLSTLMRVCASWRLTALHSPRVWSTLPEFVWDQDSSYRFLRGGQESEREAFLWLKRTATLYLERSGVYPLTFTFHVFSGIDDLLLPEFESLFMALVAHCRRWANVDLHIIPAMLTKVSGIAGHLPLLRSLSLNMRGVGKLPTEVMSIFSSCPSLVHVTLQACQLDIGEESKLLENLPWSQLKTFTINYYSSLGGHTYGKNNMDINAITSILYVGTGGRAYLETQLSPFPPSRITELDIEITGYADTGPECIRYIVEELTLPSLSPT</sequence>
<evidence type="ECO:0008006" key="3">
    <source>
        <dbReference type="Google" id="ProtNLM"/>
    </source>
</evidence>
<dbReference type="Proteomes" id="UP000541558">
    <property type="component" value="Unassembled WGS sequence"/>
</dbReference>
<dbReference type="InterPro" id="IPR032675">
    <property type="entry name" value="LRR_dom_sf"/>
</dbReference>
<evidence type="ECO:0000313" key="1">
    <source>
        <dbReference type="EMBL" id="KAF5334691.1"/>
    </source>
</evidence>
<dbReference type="Gene3D" id="3.80.10.10">
    <property type="entry name" value="Ribonuclease Inhibitor"/>
    <property type="match status" value="1"/>
</dbReference>
<organism evidence="1 2">
    <name type="scientific">Ephemerocybe angulata</name>
    <dbReference type="NCBI Taxonomy" id="980116"/>
    <lineage>
        <taxon>Eukaryota</taxon>
        <taxon>Fungi</taxon>
        <taxon>Dikarya</taxon>
        <taxon>Basidiomycota</taxon>
        <taxon>Agaricomycotina</taxon>
        <taxon>Agaricomycetes</taxon>
        <taxon>Agaricomycetidae</taxon>
        <taxon>Agaricales</taxon>
        <taxon>Agaricineae</taxon>
        <taxon>Psathyrellaceae</taxon>
        <taxon>Ephemerocybe</taxon>
    </lineage>
</organism>
<protein>
    <recommendedName>
        <fullName evidence="3">F-box domain-containing protein</fullName>
    </recommendedName>
</protein>
<proteinExistence type="predicted"/>
<name>A0A8H5FFC7_9AGAR</name>
<gene>
    <name evidence="1" type="ORF">D9611_011949</name>
</gene>
<keyword evidence="2" id="KW-1185">Reference proteome</keyword>
<accession>A0A8H5FFC7</accession>
<dbReference type="OrthoDB" id="3365698at2759"/>
<dbReference type="AlphaFoldDB" id="A0A8H5FFC7"/>